<name>A0A841FLM8_9ACTN</name>
<organism evidence="1 2">
    <name type="scientific">Phytomonospora endophytica</name>
    <dbReference type="NCBI Taxonomy" id="714109"/>
    <lineage>
        <taxon>Bacteria</taxon>
        <taxon>Bacillati</taxon>
        <taxon>Actinomycetota</taxon>
        <taxon>Actinomycetes</taxon>
        <taxon>Micromonosporales</taxon>
        <taxon>Micromonosporaceae</taxon>
        <taxon>Phytomonospora</taxon>
    </lineage>
</organism>
<reference evidence="1 2" key="1">
    <citation type="submission" date="2020-08" db="EMBL/GenBank/DDBJ databases">
        <title>Genomic Encyclopedia of Type Strains, Phase IV (KMG-IV): sequencing the most valuable type-strain genomes for metagenomic binning, comparative biology and taxonomic classification.</title>
        <authorList>
            <person name="Goeker M."/>
        </authorList>
    </citation>
    <scope>NUCLEOTIDE SEQUENCE [LARGE SCALE GENOMIC DNA]</scope>
    <source>
        <strain evidence="1 2">YIM 65646</strain>
    </source>
</reference>
<accession>A0A841FLM8</accession>
<sequence length="112" mass="12619">MNLDDEFESAAAVREYCDKVRAVTHRMGVELSIASEELNAALREIPGNVLAFGLDTRYRAKQVSKHLEHAADAQKECAAAAVRTYAAFRRHFRGELELANGKQPKRHFSFKD</sequence>
<dbReference type="EMBL" id="JACHGT010000015">
    <property type="protein sequence ID" value="MBB6038231.1"/>
    <property type="molecule type" value="Genomic_DNA"/>
</dbReference>
<dbReference type="InterPro" id="IPR053789">
    <property type="entry name" value="TraA-like"/>
</dbReference>
<dbReference type="RefSeq" id="WP_184791018.1">
    <property type="nucleotide sequence ID" value="NZ_BONT01000047.1"/>
</dbReference>
<dbReference type="AlphaFoldDB" id="A0A841FLM8"/>
<proteinExistence type="predicted"/>
<comment type="caution">
    <text evidence="1">The sequence shown here is derived from an EMBL/GenBank/DDBJ whole genome shotgun (WGS) entry which is preliminary data.</text>
</comment>
<gene>
    <name evidence="1" type="ORF">HNR73_006111</name>
</gene>
<evidence type="ECO:0000313" key="1">
    <source>
        <dbReference type="EMBL" id="MBB6038231.1"/>
    </source>
</evidence>
<protein>
    <submittedName>
        <fullName evidence="1">Uncharacterized protein</fullName>
    </submittedName>
</protein>
<dbReference type="Proteomes" id="UP000548476">
    <property type="component" value="Unassembled WGS sequence"/>
</dbReference>
<evidence type="ECO:0000313" key="2">
    <source>
        <dbReference type="Proteomes" id="UP000548476"/>
    </source>
</evidence>
<keyword evidence="2" id="KW-1185">Reference proteome</keyword>
<dbReference type="NCBIfam" id="NF041213">
    <property type="entry name" value="plasmid_TraA"/>
    <property type="match status" value="1"/>
</dbReference>